<evidence type="ECO:0008006" key="5">
    <source>
        <dbReference type="Google" id="ProtNLM"/>
    </source>
</evidence>
<gene>
    <name evidence="3" type="ORF">KIN20_001411</name>
</gene>
<evidence type="ECO:0000256" key="2">
    <source>
        <dbReference type="SAM" id="Phobius"/>
    </source>
</evidence>
<proteinExistence type="predicted"/>
<feature type="region of interest" description="Disordered" evidence="1">
    <location>
        <begin position="205"/>
        <end position="225"/>
    </location>
</feature>
<accession>A0AAD5QG77</accession>
<dbReference type="Proteomes" id="UP001196413">
    <property type="component" value="Unassembled WGS sequence"/>
</dbReference>
<feature type="transmembrane region" description="Helical" evidence="2">
    <location>
        <begin position="55"/>
        <end position="75"/>
    </location>
</feature>
<comment type="caution">
    <text evidence="3">The sequence shown here is derived from an EMBL/GenBank/DDBJ whole genome shotgun (WGS) entry which is preliminary data.</text>
</comment>
<feature type="transmembrane region" description="Helical" evidence="2">
    <location>
        <begin position="82"/>
        <end position="109"/>
    </location>
</feature>
<dbReference type="AlphaFoldDB" id="A0AAD5QG77"/>
<dbReference type="EMBL" id="JAHQIW010000192">
    <property type="protein sequence ID" value="KAJ1346585.1"/>
    <property type="molecule type" value="Genomic_DNA"/>
</dbReference>
<feature type="region of interest" description="Disordered" evidence="1">
    <location>
        <begin position="17"/>
        <end position="37"/>
    </location>
</feature>
<keyword evidence="4" id="KW-1185">Reference proteome</keyword>
<evidence type="ECO:0000256" key="1">
    <source>
        <dbReference type="SAM" id="MobiDB-lite"/>
    </source>
</evidence>
<keyword evidence="2" id="KW-0472">Membrane</keyword>
<protein>
    <recommendedName>
        <fullName evidence="5">Transmembrane protein</fullName>
    </recommendedName>
</protein>
<organism evidence="3 4">
    <name type="scientific">Parelaphostrongylus tenuis</name>
    <name type="common">Meningeal worm</name>
    <dbReference type="NCBI Taxonomy" id="148309"/>
    <lineage>
        <taxon>Eukaryota</taxon>
        <taxon>Metazoa</taxon>
        <taxon>Ecdysozoa</taxon>
        <taxon>Nematoda</taxon>
        <taxon>Chromadorea</taxon>
        <taxon>Rhabditida</taxon>
        <taxon>Rhabditina</taxon>
        <taxon>Rhabditomorpha</taxon>
        <taxon>Strongyloidea</taxon>
        <taxon>Metastrongylidae</taxon>
        <taxon>Parelaphostrongylus</taxon>
    </lineage>
</organism>
<sequence length="235" mass="25325">MTFDLKKATSLIGRQIAGESPPEPIDSSTSSGYVTMEQSPDDVSNRFFSSLLYDVLQVLVTLWVIILSYLWSYVWRQHNKKFFFSVCFVVPAVLSFGFMLSGILTTLVVCGKFYSIFANFKEKLMCLVNGESPGGSLLDRKHRSGSSTSVVSVISEEYFVAPSLCRQHSLSTNSLPTRPPSDVCRHTYHGASAFPHTTISGPGSGSVSGHALTSAPDSTSATSLASAPSCLPFGG</sequence>
<reference evidence="3" key="1">
    <citation type="submission" date="2021-06" db="EMBL/GenBank/DDBJ databases">
        <title>Parelaphostrongylus tenuis whole genome reference sequence.</title>
        <authorList>
            <person name="Garwood T.J."/>
            <person name="Larsen P.A."/>
            <person name="Fountain-Jones N.M."/>
            <person name="Garbe J.R."/>
            <person name="Macchietto M.G."/>
            <person name="Kania S.A."/>
            <person name="Gerhold R.W."/>
            <person name="Richards J.E."/>
            <person name="Wolf T.M."/>
        </authorList>
    </citation>
    <scope>NUCLEOTIDE SEQUENCE</scope>
    <source>
        <strain evidence="3">MNPRO001-30</strain>
        <tissue evidence="3">Meninges</tissue>
    </source>
</reference>
<name>A0AAD5QG77_PARTN</name>
<feature type="compositionally biased region" description="Low complexity" evidence="1">
    <location>
        <begin position="211"/>
        <end position="225"/>
    </location>
</feature>
<keyword evidence="2" id="KW-0812">Transmembrane</keyword>
<evidence type="ECO:0000313" key="3">
    <source>
        <dbReference type="EMBL" id="KAJ1346585.1"/>
    </source>
</evidence>
<keyword evidence="2" id="KW-1133">Transmembrane helix</keyword>
<feature type="compositionally biased region" description="Polar residues" evidence="1">
    <location>
        <begin position="26"/>
        <end position="37"/>
    </location>
</feature>
<evidence type="ECO:0000313" key="4">
    <source>
        <dbReference type="Proteomes" id="UP001196413"/>
    </source>
</evidence>